<reference evidence="7" key="1">
    <citation type="submission" date="2020-05" db="EMBL/GenBank/DDBJ databases">
        <title>WGS assembly of Panicum virgatum.</title>
        <authorList>
            <person name="Lovell J.T."/>
            <person name="Jenkins J."/>
            <person name="Shu S."/>
            <person name="Juenger T.E."/>
            <person name="Schmutz J."/>
        </authorList>
    </citation>
    <scope>NUCLEOTIDE SEQUENCE</scope>
    <source>
        <strain evidence="7">AP13</strain>
    </source>
</reference>
<dbReference type="InterPro" id="IPR050231">
    <property type="entry name" value="Iron_ascorbate_oxido_reductase"/>
</dbReference>
<name>A0A8T0SDH9_PANVG</name>
<evidence type="ECO:0000256" key="1">
    <source>
        <dbReference type="ARBA" id="ARBA00001961"/>
    </source>
</evidence>
<dbReference type="InterPro" id="IPR044861">
    <property type="entry name" value="IPNS-like_FE2OG_OXY"/>
</dbReference>
<proteinExistence type="inferred from homology"/>
<dbReference type="InterPro" id="IPR026992">
    <property type="entry name" value="DIOX_N"/>
</dbReference>
<dbReference type="GO" id="GO:0016491">
    <property type="term" value="F:oxidoreductase activity"/>
    <property type="evidence" value="ECO:0007669"/>
    <property type="project" value="UniProtKB-KW"/>
</dbReference>
<comment type="caution">
    <text evidence="7">The sequence shown here is derived from an EMBL/GenBank/DDBJ whole genome shotgun (WGS) entry which is preliminary data.</text>
</comment>
<dbReference type="FunFam" id="2.60.120.330:FF:000027">
    <property type="entry name" value="Gibberellin 2-beta-dioxygenase"/>
    <property type="match status" value="1"/>
</dbReference>
<gene>
    <name evidence="7" type="ORF">PVAP13_5KG039700</name>
</gene>
<evidence type="ECO:0000313" key="8">
    <source>
        <dbReference type="Proteomes" id="UP000823388"/>
    </source>
</evidence>
<dbReference type="SUPFAM" id="SSF51197">
    <property type="entry name" value="Clavaminate synthase-like"/>
    <property type="match status" value="1"/>
</dbReference>
<dbReference type="Proteomes" id="UP000823388">
    <property type="component" value="Chromosome 5K"/>
</dbReference>
<keyword evidence="2 5" id="KW-0479">Metal-binding</keyword>
<comment type="cofactor">
    <cofactor evidence="1">
        <name>L-ascorbate</name>
        <dbReference type="ChEBI" id="CHEBI:38290"/>
    </cofactor>
</comment>
<dbReference type="Pfam" id="PF03171">
    <property type="entry name" value="2OG-FeII_Oxy"/>
    <property type="match status" value="1"/>
</dbReference>
<dbReference type="InterPro" id="IPR027443">
    <property type="entry name" value="IPNS-like_sf"/>
</dbReference>
<dbReference type="GO" id="GO:0046872">
    <property type="term" value="F:metal ion binding"/>
    <property type="evidence" value="ECO:0007669"/>
    <property type="project" value="UniProtKB-KW"/>
</dbReference>
<accession>A0A8T0SDH9</accession>
<dbReference type="Gene3D" id="2.60.120.330">
    <property type="entry name" value="B-lactam Antibiotic, Isopenicillin N Synthase, Chain"/>
    <property type="match status" value="1"/>
</dbReference>
<dbReference type="PRINTS" id="PR00682">
    <property type="entry name" value="IPNSYNTHASE"/>
</dbReference>
<evidence type="ECO:0000256" key="4">
    <source>
        <dbReference type="ARBA" id="ARBA00023004"/>
    </source>
</evidence>
<evidence type="ECO:0000256" key="2">
    <source>
        <dbReference type="ARBA" id="ARBA00022723"/>
    </source>
</evidence>
<dbReference type="Pfam" id="PF14226">
    <property type="entry name" value="DIOX_N"/>
    <property type="match status" value="1"/>
</dbReference>
<dbReference type="AlphaFoldDB" id="A0A8T0SDH9"/>
<dbReference type="PROSITE" id="PS51471">
    <property type="entry name" value="FE2OG_OXY"/>
    <property type="match status" value="1"/>
</dbReference>
<dbReference type="InterPro" id="IPR005123">
    <property type="entry name" value="Oxoglu/Fe-dep_dioxygenase_dom"/>
</dbReference>
<evidence type="ECO:0000256" key="5">
    <source>
        <dbReference type="RuleBase" id="RU003682"/>
    </source>
</evidence>
<dbReference type="OrthoDB" id="288590at2759"/>
<evidence type="ECO:0000259" key="6">
    <source>
        <dbReference type="PROSITE" id="PS51471"/>
    </source>
</evidence>
<evidence type="ECO:0000313" key="7">
    <source>
        <dbReference type="EMBL" id="KAG2594943.1"/>
    </source>
</evidence>
<sequence length="353" mass="36740">MVVLAKGELEQIALPAAQPAAADVRSVDLSAAAGPARSAAARALVAACEEHGFFRVTGHGVPAELVRAAEAAASGFFARPQGEKDEEAPTLGYGSKRVGGNGDIGWVEYLLLGVTPAGAVPVASASSSTLPCAAAAASSSSASSSTPAGPLRDLLDEYTEAVRRMACAVLELMAEGLGLAGGEGEDDEVGALARLVTRADSDCVLRVNHYPPRPPAAAGAPSLTGFGEHTDPQIISVLRSNGTSGLEIALRGGAWASVPPDGDAFFVNVGDTLQVLTNGRFRSVRHRVVVNSERSRLSLIFFGGPPLGERLAPLPQLLGDGGRSRYREFTWAEFKNSGRRTRLAEDRLSRFEN</sequence>
<keyword evidence="4 5" id="KW-0408">Iron</keyword>
<organism evidence="7 8">
    <name type="scientific">Panicum virgatum</name>
    <name type="common">Blackwell switchgrass</name>
    <dbReference type="NCBI Taxonomy" id="38727"/>
    <lineage>
        <taxon>Eukaryota</taxon>
        <taxon>Viridiplantae</taxon>
        <taxon>Streptophyta</taxon>
        <taxon>Embryophyta</taxon>
        <taxon>Tracheophyta</taxon>
        <taxon>Spermatophyta</taxon>
        <taxon>Magnoliopsida</taxon>
        <taxon>Liliopsida</taxon>
        <taxon>Poales</taxon>
        <taxon>Poaceae</taxon>
        <taxon>PACMAD clade</taxon>
        <taxon>Panicoideae</taxon>
        <taxon>Panicodae</taxon>
        <taxon>Paniceae</taxon>
        <taxon>Panicinae</taxon>
        <taxon>Panicum</taxon>
        <taxon>Panicum sect. Hiantes</taxon>
    </lineage>
</organism>
<evidence type="ECO:0000256" key="3">
    <source>
        <dbReference type="ARBA" id="ARBA00023002"/>
    </source>
</evidence>
<comment type="similarity">
    <text evidence="5">Belongs to the iron/ascorbate-dependent oxidoreductase family.</text>
</comment>
<dbReference type="PANTHER" id="PTHR47990">
    <property type="entry name" value="2-OXOGLUTARATE (2OG) AND FE(II)-DEPENDENT OXYGENASE SUPERFAMILY PROTEIN-RELATED"/>
    <property type="match status" value="1"/>
</dbReference>
<protein>
    <recommendedName>
        <fullName evidence="6">Fe2OG dioxygenase domain-containing protein</fullName>
    </recommendedName>
</protein>
<dbReference type="EMBL" id="CM029045">
    <property type="protein sequence ID" value="KAG2594943.1"/>
    <property type="molecule type" value="Genomic_DNA"/>
</dbReference>
<keyword evidence="3 5" id="KW-0560">Oxidoreductase</keyword>
<keyword evidence="8" id="KW-1185">Reference proteome</keyword>
<feature type="domain" description="Fe2OG dioxygenase" evidence="6">
    <location>
        <begin position="200"/>
        <end position="305"/>
    </location>
</feature>